<dbReference type="GO" id="GO:0016740">
    <property type="term" value="F:transferase activity"/>
    <property type="evidence" value="ECO:0007669"/>
    <property type="project" value="UniProtKB-KW"/>
</dbReference>
<dbReference type="InterPro" id="IPR001173">
    <property type="entry name" value="Glyco_trans_2-like"/>
</dbReference>
<dbReference type="RefSeq" id="WP_074637309.1">
    <property type="nucleotide sequence ID" value="NZ_CP160849.1"/>
</dbReference>
<evidence type="ECO:0000313" key="4">
    <source>
        <dbReference type="EMBL" id="SDX53062.1"/>
    </source>
</evidence>
<dbReference type="Proteomes" id="UP000183076">
    <property type="component" value="Unassembled WGS sequence"/>
</dbReference>
<organism evidence="4 5">
    <name type="scientific">Sulfitobacter pontiacus</name>
    <dbReference type="NCBI Taxonomy" id="60137"/>
    <lineage>
        <taxon>Bacteria</taxon>
        <taxon>Pseudomonadati</taxon>
        <taxon>Pseudomonadota</taxon>
        <taxon>Alphaproteobacteria</taxon>
        <taxon>Rhodobacterales</taxon>
        <taxon>Roseobacteraceae</taxon>
        <taxon>Sulfitobacter</taxon>
    </lineage>
</organism>
<dbReference type="AlphaFoldDB" id="A0A1H3CFS7"/>
<dbReference type="PANTHER" id="PTHR43179:SF7">
    <property type="entry name" value="RHAMNOSYLTRANSFERASE WBBL"/>
    <property type="match status" value="1"/>
</dbReference>
<dbReference type="EMBL" id="FNNB01000008">
    <property type="protein sequence ID" value="SDX53062.1"/>
    <property type="molecule type" value="Genomic_DNA"/>
</dbReference>
<feature type="domain" description="Glycosyltransferase 2-like" evidence="2">
    <location>
        <begin position="14"/>
        <end position="139"/>
    </location>
</feature>
<gene>
    <name evidence="4" type="ORF">SAMN04488041_108137</name>
</gene>
<proteinExistence type="predicted"/>
<keyword evidence="1" id="KW-0808">Transferase</keyword>
<reference evidence="5" key="1">
    <citation type="submission" date="2016-10" db="EMBL/GenBank/DDBJ databases">
        <authorList>
            <person name="Varghese N."/>
            <person name="Submissions S."/>
        </authorList>
    </citation>
    <scope>NUCLEOTIDE SEQUENCE [LARGE SCALE GENOMIC DNA]</scope>
    <source>
        <strain evidence="5">DSM 10014</strain>
    </source>
</reference>
<sequence length="322" mass="35687">MLKLATVDRGPALSVVIVSYNTRELTLRAIETLYEHTQLTQFECIVWDNASSDGSADAIAAAFPQVRLVRSAQNLGFARANNLAAQQCCSDYLLLLNPDTELHTDAVDQLVAFARENPQAGIWGGRTIFADGSLNIASCWARPTVASLLFKAIGLTTAFPRSAVINPEAYGRWPRDSVRPVDIVVGCFLLIDRSLWHQLGGFSEKYFMYGEDADLCLRAIHLGHQPLITPKAQIVHHVGASTTVTEAKAIAVMTSRASLVRDHWPAWQQGAGVFLMWLWSALRYLATRPFVASRKAQRRARAAHWAAVWAARKTWLRGYDQA</sequence>
<dbReference type="InterPro" id="IPR029044">
    <property type="entry name" value="Nucleotide-diphossugar_trans"/>
</dbReference>
<dbReference type="GeneID" id="94020159"/>
<dbReference type="STRING" id="60137.SAMN04488041_108137"/>
<evidence type="ECO:0000256" key="1">
    <source>
        <dbReference type="ARBA" id="ARBA00022679"/>
    </source>
</evidence>
<accession>A0A1H3CFS7</accession>
<dbReference type="Gene3D" id="3.90.550.10">
    <property type="entry name" value="Spore Coat Polysaccharide Biosynthesis Protein SpsA, Chain A"/>
    <property type="match status" value="1"/>
</dbReference>
<dbReference type="InterPro" id="IPR027791">
    <property type="entry name" value="Galactosyl_T_C"/>
</dbReference>
<evidence type="ECO:0000313" key="5">
    <source>
        <dbReference type="Proteomes" id="UP000183076"/>
    </source>
</evidence>
<protein>
    <submittedName>
        <fullName evidence="4">Uncharacterized protein</fullName>
    </submittedName>
</protein>
<dbReference type="SUPFAM" id="SSF53448">
    <property type="entry name" value="Nucleotide-diphospho-sugar transferases"/>
    <property type="match status" value="1"/>
</dbReference>
<evidence type="ECO:0000259" key="2">
    <source>
        <dbReference type="Pfam" id="PF00535"/>
    </source>
</evidence>
<dbReference type="CDD" id="cd04186">
    <property type="entry name" value="GT_2_like_c"/>
    <property type="match status" value="1"/>
</dbReference>
<dbReference type="Pfam" id="PF02709">
    <property type="entry name" value="Glyco_transf_7C"/>
    <property type="match status" value="1"/>
</dbReference>
<dbReference type="PANTHER" id="PTHR43179">
    <property type="entry name" value="RHAMNOSYLTRANSFERASE WBBL"/>
    <property type="match status" value="1"/>
</dbReference>
<evidence type="ECO:0000259" key="3">
    <source>
        <dbReference type="Pfam" id="PF02709"/>
    </source>
</evidence>
<dbReference type="Pfam" id="PF00535">
    <property type="entry name" value="Glycos_transf_2"/>
    <property type="match status" value="1"/>
</dbReference>
<name>A0A1H3CFS7_9RHOB</name>
<feature type="domain" description="Galactosyltransferase C-terminal" evidence="3">
    <location>
        <begin position="183"/>
        <end position="225"/>
    </location>
</feature>